<dbReference type="STRING" id="1285928.SAMN04487894_10848"/>
<dbReference type="InterPro" id="IPR001792">
    <property type="entry name" value="Acylphosphatase-like_dom"/>
</dbReference>
<dbReference type="Gene3D" id="3.30.70.100">
    <property type="match status" value="1"/>
</dbReference>
<gene>
    <name evidence="2" type="ORF">SAMN04487894_10848</name>
</gene>
<proteinExistence type="predicted"/>
<dbReference type="Proteomes" id="UP000198757">
    <property type="component" value="Unassembled WGS sequence"/>
</dbReference>
<evidence type="ECO:0000313" key="3">
    <source>
        <dbReference type="Proteomes" id="UP000198757"/>
    </source>
</evidence>
<dbReference type="RefSeq" id="WP_176954432.1">
    <property type="nucleotide sequence ID" value="NZ_FMZO01000008.1"/>
</dbReference>
<dbReference type="Pfam" id="PF00708">
    <property type="entry name" value="Acylphosphatase"/>
    <property type="match status" value="1"/>
</dbReference>
<keyword evidence="3" id="KW-1185">Reference proteome</keyword>
<dbReference type="AlphaFoldDB" id="A0A1G6TV65"/>
<dbReference type="InterPro" id="IPR036046">
    <property type="entry name" value="Acylphosphatase-like_dom_sf"/>
</dbReference>
<organism evidence="2 3">
    <name type="scientific">Niabella drilacis (strain DSM 25811 / CCM 8410 / CCUG 62505 / LMG 26954 / E90)</name>
    <dbReference type="NCBI Taxonomy" id="1285928"/>
    <lineage>
        <taxon>Bacteria</taxon>
        <taxon>Pseudomonadati</taxon>
        <taxon>Bacteroidota</taxon>
        <taxon>Chitinophagia</taxon>
        <taxon>Chitinophagales</taxon>
        <taxon>Chitinophagaceae</taxon>
        <taxon>Niabella</taxon>
    </lineage>
</organism>
<reference evidence="3" key="1">
    <citation type="submission" date="2016-10" db="EMBL/GenBank/DDBJ databases">
        <authorList>
            <person name="Varghese N."/>
            <person name="Submissions S."/>
        </authorList>
    </citation>
    <scope>NUCLEOTIDE SEQUENCE [LARGE SCALE GENOMIC DNA]</scope>
    <source>
        <strain evidence="3">DSM 25811 / CCM 8410 / LMG 26954 / E90</strain>
    </source>
</reference>
<evidence type="ECO:0000313" key="2">
    <source>
        <dbReference type="EMBL" id="SDD32990.1"/>
    </source>
</evidence>
<sequence length="88" mass="9803">MITTQITIKGSTIRHMLQKSLQQKAEELEITGTMKVDKDHSITLVATGNKDDLERYIAWCAAAATEHGVAVTETRNLGFKAFYNFSLT</sequence>
<name>A0A1G6TV65_NIADE</name>
<dbReference type="SUPFAM" id="SSF54975">
    <property type="entry name" value="Acylphosphatase/BLUF domain-like"/>
    <property type="match status" value="1"/>
</dbReference>
<feature type="domain" description="Acylphosphatase-like" evidence="1">
    <location>
        <begin position="7"/>
        <end position="70"/>
    </location>
</feature>
<dbReference type="EMBL" id="FMZO01000008">
    <property type="protein sequence ID" value="SDD32990.1"/>
    <property type="molecule type" value="Genomic_DNA"/>
</dbReference>
<protein>
    <submittedName>
        <fullName evidence="2">Acylphosphatase</fullName>
    </submittedName>
</protein>
<evidence type="ECO:0000259" key="1">
    <source>
        <dbReference type="Pfam" id="PF00708"/>
    </source>
</evidence>
<accession>A0A1G6TV65</accession>